<dbReference type="AlphaFoldDB" id="A0AA40KBN1"/>
<dbReference type="FunFam" id="1.10.10.10:FF:000260">
    <property type="entry name" value="Forkhead transcription factor (Sep1)"/>
    <property type="match status" value="1"/>
</dbReference>
<feature type="DNA-binding region" description="Fork-head" evidence="4">
    <location>
        <begin position="223"/>
        <end position="317"/>
    </location>
</feature>
<keyword evidence="8" id="KW-1185">Reference proteome</keyword>
<dbReference type="GO" id="GO:0005634">
    <property type="term" value="C:nucleus"/>
    <property type="evidence" value="ECO:0007669"/>
    <property type="project" value="UniProtKB-SubCell"/>
</dbReference>
<feature type="region of interest" description="Disordered" evidence="5">
    <location>
        <begin position="406"/>
        <end position="562"/>
    </location>
</feature>
<comment type="caution">
    <text evidence="7">The sequence shown here is derived from an EMBL/GenBank/DDBJ whole genome shotgun (WGS) entry which is preliminary data.</text>
</comment>
<dbReference type="InterPro" id="IPR001766">
    <property type="entry name" value="Fork_head_dom"/>
</dbReference>
<dbReference type="InterPro" id="IPR036388">
    <property type="entry name" value="WH-like_DNA-bd_sf"/>
</dbReference>
<evidence type="ECO:0000256" key="1">
    <source>
        <dbReference type="ARBA" id="ARBA00004123"/>
    </source>
</evidence>
<dbReference type="Proteomes" id="UP001172155">
    <property type="component" value="Unassembled WGS sequence"/>
</dbReference>
<dbReference type="PROSITE" id="PS50039">
    <property type="entry name" value="FORK_HEAD_3"/>
    <property type="match status" value="1"/>
</dbReference>
<feature type="region of interest" description="Disordered" evidence="5">
    <location>
        <begin position="759"/>
        <end position="785"/>
    </location>
</feature>
<dbReference type="PANTHER" id="PTHR11829">
    <property type="entry name" value="FORKHEAD BOX PROTEIN"/>
    <property type="match status" value="1"/>
</dbReference>
<dbReference type="GO" id="GO:0000978">
    <property type="term" value="F:RNA polymerase II cis-regulatory region sequence-specific DNA binding"/>
    <property type="evidence" value="ECO:0007669"/>
    <property type="project" value="TreeGrafter"/>
</dbReference>
<comment type="subcellular location">
    <subcellularLocation>
        <location evidence="1 4">Nucleus</location>
    </subcellularLocation>
</comment>
<feature type="domain" description="Fork-head" evidence="6">
    <location>
        <begin position="223"/>
        <end position="317"/>
    </location>
</feature>
<dbReference type="PANTHER" id="PTHR11829:SF343">
    <property type="entry name" value="FORK-HEAD DOMAIN-CONTAINING PROTEIN"/>
    <property type="match status" value="1"/>
</dbReference>
<evidence type="ECO:0000313" key="7">
    <source>
        <dbReference type="EMBL" id="KAK0753283.1"/>
    </source>
</evidence>
<feature type="compositionally biased region" description="Basic and acidic residues" evidence="5">
    <location>
        <begin position="485"/>
        <end position="502"/>
    </location>
</feature>
<accession>A0AA40KBN1</accession>
<evidence type="ECO:0000256" key="5">
    <source>
        <dbReference type="SAM" id="MobiDB-lite"/>
    </source>
</evidence>
<dbReference type="SMART" id="SM00339">
    <property type="entry name" value="FH"/>
    <property type="match status" value="1"/>
</dbReference>
<dbReference type="Gene3D" id="1.10.10.10">
    <property type="entry name" value="Winged helix-like DNA-binding domain superfamily/Winged helix DNA-binding domain"/>
    <property type="match status" value="1"/>
</dbReference>
<dbReference type="SUPFAM" id="SSF46785">
    <property type="entry name" value="Winged helix' DNA-binding domain"/>
    <property type="match status" value="1"/>
</dbReference>
<dbReference type="GO" id="GO:0001228">
    <property type="term" value="F:DNA-binding transcription activator activity, RNA polymerase II-specific"/>
    <property type="evidence" value="ECO:0007669"/>
    <property type="project" value="UniProtKB-ARBA"/>
</dbReference>
<evidence type="ECO:0000259" key="6">
    <source>
        <dbReference type="PROSITE" id="PS50039"/>
    </source>
</evidence>
<evidence type="ECO:0000313" key="8">
    <source>
        <dbReference type="Proteomes" id="UP001172155"/>
    </source>
</evidence>
<name>A0AA40KBN1_9PEZI</name>
<protein>
    <recommendedName>
        <fullName evidence="6">Fork-head domain-containing protein</fullName>
    </recommendedName>
</protein>
<evidence type="ECO:0000256" key="3">
    <source>
        <dbReference type="ARBA" id="ARBA00023242"/>
    </source>
</evidence>
<dbReference type="InterPro" id="IPR050211">
    <property type="entry name" value="FOX_domain-containing"/>
</dbReference>
<evidence type="ECO:0000256" key="2">
    <source>
        <dbReference type="ARBA" id="ARBA00023125"/>
    </source>
</evidence>
<keyword evidence="3 4" id="KW-0539">Nucleus</keyword>
<sequence length="785" mass="87020">MMRPPRIQSARFSSEFRYDLTTAAPMISHALMPQASKPPRRPLQSADANVVLNPPNSSFLSQSPFKPNTAMPNFDLAEWKPVQPKNLDMVPMMPPSRPNESAATDSLEKKQPLMSRFKTVPQKPPPQQQQQQHQPNLAQLPYPTYADFSILMDKENPHPMLYPAPAPQQQFTSSPNYPQKPNGKRILMEAPSIKELRPVEKIKMEEPLPAPDSFPAIVDDGTKPNHSYATLIGMAIMRSAQRRLTLAQIYKWISDTFRFYNPTDAGWQNSIRHNLSLNKNFIKQDRPKNDPGKGHYWAIRPGTEHMFMKEKPSRKTTSTGENLPVMSTRLEPSQPAMLLMQESMLPANTHIDMSSLPPLPPAMQVPNLAPAPEISSDATIPASDLGTIDEMPEPLSHDLLTDMMHDPAAYSPLPAAMQSSPPIPRQLEPRHDRSSPPPQPPLQRSSASKPRGRKRAFTAIDDSGYISSLESSALRPNQRASLLTSEDRPRIKRGRAEAEIARLRASSYDSPSKGRSYGCPPVSSSPLRQPSHVPGQMLPPLTPATKLKAPPKPPPSLSPNTNLRLHRENISSMIDYTPSKYGAALAPENDPALQLTPSFHHDEVFFGLDNKDDGAGLHIFEDNFEDNPFLLNHTPAWHTGAANTGSPVKRSTKKPRLDRALSTSALGDVSNSYHALPKSFLKVPEQSNAFLYETPSKVFEGLGSSPSKMFLQSPSRTSMVNDENMAPWNFLDDINIPEDYLGDEQDIDISAGFERIGSTTAQSARPAPRPLPKAPGLARSYSTNF</sequence>
<dbReference type="Pfam" id="PF00250">
    <property type="entry name" value="Forkhead"/>
    <property type="match status" value="1"/>
</dbReference>
<keyword evidence="2 4" id="KW-0238">DNA-binding</keyword>
<reference evidence="7" key="1">
    <citation type="submission" date="2023-06" db="EMBL/GenBank/DDBJ databases">
        <title>Genome-scale phylogeny and comparative genomics of the fungal order Sordariales.</title>
        <authorList>
            <consortium name="Lawrence Berkeley National Laboratory"/>
            <person name="Hensen N."/>
            <person name="Bonometti L."/>
            <person name="Westerberg I."/>
            <person name="Brannstrom I.O."/>
            <person name="Guillou S."/>
            <person name="Cros-Aarteil S."/>
            <person name="Calhoun S."/>
            <person name="Haridas S."/>
            <person name="Kuo A."/>
            <person name="Mondo S."/>
            <person name="Pangilinan J."/>
            <person name="Riley R."/>
            <person name="LaButti K."/>
            <person name="Andreopoulos B."/>
            <person name="Lipzen A."/>
            <person name="Chen C."/>
            <person name="Yanf M."/>
            <person name="Daum C."/>
            <person name="Ng V."/>
            <person name="Clum A."/>
            <person name="Steindorff A."/>
            <person name="Ohm R."/>
            <person name="Martin F."/>
            <person name="Silar P."/>
            <person name="Natvig D."/>
            <person name="Lalanne C."/>
            <person name="Gautier V."/>
            <person name="Ament-velasquez S.L."/>
            <person name="Kruys A."/>
            <person name="Hutchinson M.I."/>
            <person name="Powell A.J."/>
            <person name="Barry K."/>
            <person name="Miller A.N."/>
            <person name="Grigoriev I.V."/>
            <person name="Debuchy R."/>
            <person name="Gladieux P."/>
            <person name="Thoren M.H."/>
            <person name="Johannesson H."/>
        </authorList>
    </citation>
    <scope>NUCLEOTIDE SEQUENCE</scope>
    <source>
        <strain evidence="7">SMH3187-1</strain>
    </source>
</reference>
<dbReference type="PROSITE" id="PS00658">
    <property type="entry name" value="FORK_HEAD_2"/>
    <property type="match status" value="1"/>
</dbReference>
<evidence type="ECO:0000256" key="4">
    <source>
        <dbReference type="PROSITE-ProRule" id="PRU00089"/>
    </source>
</evidence>
<organism evidence="7 8">
    <name type="scientific">Schizothecium vesticola</name>
    <dbReference type="NCBI Taxonomy" id="314040"/>
    <lineage>
        <taxon>Eukaryota</taxon>
        <taxon>Fungi</taxon>
        <taxon>Dikarya</taxon>
        <taxon>Ascomycota</taxon>
        <taxon>Pezizomycotina</taxon>
        <taxon>Sordariomycetes</taxon>
        <taxon>Sordariomycetidae</taxon>
        <taxon>Sordariales</taxon>
        <taxon>Schizotheciaceae</taxon>
        <taxon>Schizothecium</taxon>
    </lineage>
</organism>
<proteinExistence type="predicted"/>
<feature type="compositionally biased region" description="Polar residues" evidence="5">
    <location>
        <begin position="465"/>
        <end position="484"/>
    </location>
</feature>
<dbReference type="PRINTS" id="PR00053">
    <property type="entry name" value="FORKHEAD"/>
</dbReference>
<dbReference type="CDD" id="cd00059">
    <property type="entry name" value="FH_FOX"/>
    <property type="match status" value="1"/>
</dbReference>
<gene>
    <name evidence="7" type="ORF">B0T18DRAFT_434083</name>
</gene>
<dbReference type="EMBL" id="JAUKUD010000001">
    <property type="protein sequence ID" value="KAK0753283.1"/>
    <property type="molecule type" value="Genomic_DNA"/>
</dbReference>
<feature type="region of interest" description="Disordered" evidence="5">
    <location>
        <begin position="370"/>
        <end position="393"/>
    </location>
</feature>
<dbReference type="InterPro" id="IPR030456">
    <property type="entry name" value="TF_fork_head_CS_2"/>
</dbReference>
<dbReference type="InterPro" id="IPR036390">
    <property type="entry name" value="WH_DNA-bd_sf"/>
</dbReference>